<reference evidence="1" key="1">
    <citation type="submission" date="2023-07" db="EMBL/GenBank/DDBJ databases">
        <title>Sorghum-associated microbial communities from plants grown in Nebraska, USA.</title>
        <authorList>
            <person name="Schachtman D."/>
        </authorList>
    </citation>
    <scope>NUCLEOTIDE SEQUENCE</scope>
    <source>
        <strain evidence="1">2697</strain>
    </source>
</reference>
<keyword evidence="2" id="KW-1185">Reference proteome</keyword>
<evidence type="ECO:0000313" key="1">
    <source>
        <dbReference type="EMBL" id="MDR6782827.1"/>
    </source>
</evidence>
<protein>
    <submittedName>
        <fullName evidence="1">Uncharacterized protein</fullName>
    </submittedName>
</protein>
<comment type="caution">
    <text evidence="1">The sequence shown here is derived from an EMBL/GenBank/DDBJ whole genome shotgun (WGS) entry which is preliminary data.</text>
</comment>
<gene>
    <name evidence="1" type="ORF">J2X78_001379</name>
</gene>
<proteinExistence type="predicted"/>
<name>A0ACC6KUJ9_9SPHI</name>
<dbReference type="Proteomes" id="UP001246858">
    <property type="component" value="Unassembled WGS sequence"/>
</dbReference>
<sequence length="512" mass="58863">MKKLIIHVLFFLSFTNHPVSGQVIGNSKAAIVLHPSANEEMPDSILVKVFNGIVESNLENIVLKKNATGDFLLYLPKNQPIIPFQITAFYDFEKRDIQSSDILYAEPADHLVITFKKNSNPKSSFMNLILDFSGPKSEKYKVLTLLNDRNRDFLSNQKKKNDLLKDDLKDSDFYKSTKFREFLNVLFEDIKVDLLKNNASIIENEALLGANISTFFKYELSSYNNFRYYINLLLDSFNSKEAKQLLSDFYFSKITFLRPISTDPLIKYSRNYKLSRSFDAMFEVKLKKLGNFYAFTDQYNEIKKMDNGALKECLLTQIFTYPLLSQYISDNSSRDSCLNEALKIVSMPELKEALRSQLLFSKGSKIYDFSFQDTSGNFVSLKSMVGKVFMIDFSFLGCSGCALFSEKFREKVHPEFINNPKFKILSVNTDNTREKWFKAIRSKKFSQEGAIELTTGNISWNHPMLKYYNANAFPFILLVNKDGKLISRITLLDIYVNSAGVAKMIRDSLTAI</sequence>
<evidence type="ECO:0000313" key="2">
    <source>
        <dbReference type="Proteomes" id="UP001246858"/>
    </source>
</evidence>
<dbReference type="EMBL" id="JAVDTF010000001">
    <property type="protein sequence ID" value="MDR6782827.1"/>
    <property type="molecule type" value="Genomic_DNA"/>
</dbReference>
<accession>A0ACC6KUJ9</accession>
<organism evidence="1 2">
    <name type="scientific">Pedobacter africanus</name>
    <dbReference type="NCBI Taxonomy" id="151894"/>
    <lineage>
        <taxon>Bacteria</taxon>
        <taxon>Pseudomonadati</taxon>
        <taxon>Bacteroidota</taxon>
        <taxon>Sphingobacteriia</taxon>
        <taxon>Sphingobacteriales</taxon>
        <taxon>Sphingobacteriaceae</taxon>
        <taxon>Pedobacter</taxon>
    </lineage>
</organism>